<name>A0A9P5Y079_9AGAR</name>
<dbReference type="Proteomes" id="UP000807353">
    <property type="component" value="Unassembled WGS sequence"/>
</dbReference>
<evidence type="ECO:0008006" key="3">
    <source>
        <dbReference type="Google" id="ProtNLM"/>
    </source>
</evidence>
<dbReference type="EMBL" id="MU150327">
    <property type="protein sequence ID" value="KAF9458911.1"/>
    <property type="molecule type" value="Genomic_DNA"/>
</dbReference>
<comment type="caution">
    <text evidence="1">The sequence shown here is derived from an EMBL/GenBank/DDBJ whole genome shotgun (WGS) entry which is preliminary data.</text>
</comment>
<protein>
    <recommendedName>
        <fullName evidence="3">HNH nuclease domain-containing protein</fullName>
    </recommendedName>
</protein>
<evidence type="ECO:0000313" key="2">
    <source>
        <dbReference type="Proteomes" id="UP000807353"/>
    </source>
</evidence>
<reference evidence="1" key="1">
    <citation type="submission" date="2020-11" db="EMBL/GenBank/DDBJ databases">
        <authorList>
            <consortium name="DOE Joint Genome Institute"/>
            <person name="Ahrendt S."/>
            <person name="Riley R."/>
            <person name="Andreopoulos W."/>
            <person name="Labutti K."/>
            <person name="Pangilinan J."/>
            <person name="Ruiz-Duenas F.J."/>
            <person name="Barrasa J.M."/>
            <person name="Sanchez-Garcia M."/>
            <person name="Camarero S."/>
            <person name="Miyauchi S."/>
            <person name="Serrano A."/>
            <person name="Linde D."/>
            <person name="Babiker R."/>
            <person name="Drula E."/>
            <person name="Ayuso-Fernandez I."/>
            <person name="Pacheco R."/>
            <person name="Padilla G."/>
            <person name="Ferreira P."/>
            <person name="Barriuso J."/>
            <person name="Kellner H."/>
            <person name="Castanera R."/>
            <person name="Alfaro M."/>
            <person name="Ramirez L."/>
            <person name="Pisabarro A.G."/>
            <person name="Kuo A."/>
            <person name="Tritt A."/>
            <person name="Lipzen A."/>
            <person name="He G."/>
            <person name="Yan M."/>
            <person name="Ng V."/>
            <person name="Cullen D."/>
            <person name="Martin F."/>
            <person name="Rosso M.-N."/>
            <person name="Henrissat B."/>
            <person name="Hibbett D."/>
            <person name="Martinez A.T."/>
            <person name="Grigoriev I.V."/>
        </authorList>
    </citation>
    <scope>NUCLEOTIDE SEQUENCE</scope>
    <source>
        <strain evidence="1">CBS 247.69</strain>
    </source>
</reference>
<sequence>MSCNVDSGKLLKLGEFYYNYFIRPFKKIKGRTPTPSGHQSRTSFNTLKDMISTMLVQFPTDHREAKKSALVRGGFRCMVSGAYDKTSMQQNDDLRARAKDFDRAGVRIGVVGNIQCAHILSELTNQDIFSDDSKRWYAAPAWVVLDRFGYGSVLQELNGSGVHHLENILTLLSEVRDRFDGLELWFEGTSAKHQYNIEAVDPEEVFEFSRLPRQVKIETKHQNLALPSPTYLKLHAACAKVAHLSGAGEYIEKLQQDFELTDVLASDGSSTRLLHEALLSTC</sequence>
<proteinExistence type="predicted"/>
<accession>A0A9P5Y079</accession>
<evidence type="ECO:0000313" key="1">
    <source>
        <dbReference type="EMBL" id="KAF9458911.1"/>
    </source>
</evidence>
<dbReference type="OrthoDB" id="2104739at2759"/>
<dbReference type="AlphaFoldDB" id="A0A9P5Y079"/>
<keyword evidence="2" id="KW-1185">Reference proteome</keyword>
<organism evidence="1 2">
    <name type="scientific">Collybia nuda</name>
    <dbReference type="NCBI Taxonomy" id="64659"/>
    <lineage>
        <taxon>Eukaryota</taxon>
        <taxon>Fungi</taxon>
        <taxon>Dikarya</taxon>
        <taxon>Basidiomycota</taxon>
        <taxon>Agaricomycotina</taxon>
        <taxon>Agaricomycetes</taxon>
        <taxon>Agaricomycetidae</taxon>
        <taxon>Agaricales</taxon>
        <taxon>Tricholomatineae</taxon>
        <taxon>Clitocybaceae</taxon>
        <taxon>Collybia</taxon>
    </lineage>
</organism>
<gene>
    <name evidence="1" type="ORF">BDZ94DRAFT_1269415</name>
</gene>